<dbReference type="AlphaFoldDB" id="A0A932QYK6"/>
<reference evidence="6" key="1">
    <citation type="submission" date="2020-07" db="EMBL/GenBank/DDBJ databases">
        <title>Huge and variable diversity of episymbiotic CPR bacteria and DPANN archaea in groundwater ecosystems.</title>
        <authorList>
            <person name="He C.Y."/>
            <person name="Keren R."/>
            <person name="Whittaker M."/>
            <person name="Farag I.F."/>
            <person name="Doudna J."/>
            <person name="Cate J.H.D."/>
            <person name="Banfield J.F."/>
        </authorList>
    </citation>
    <scope>NUCLEOTIDE SEQUENCE</scope>
    <source>
        <strain evidence="6">NC_groundwater_973_Pr1_S-0.2um_54_13</strain>
    </source>
</reference>
<evidence type="ECO:0000313" key="7">
    <source>
        <dbReference type="Proteomes" id="UP000753196"/>
    </source>
</evidence>
<gene>
    <name evidence="6" type="ORF">HY221_00895</name>
</gene>
<dbReference type="EMBL" id="JACQCR010000020">
    <property type="protein sequence ID" value="MBI3630878.1"/>
    <property type="molecule type" value="Genomic_DNA"/>
</dbReference>
<evidence type="ECO:0000256" key="3">
    <source>
        <dbReference type="ARBA" id="ARBA00022833"/>
    </source>
</evidence>
<dbReference type="Proteomes" id="UP000753196">
    <property type="component" value="Unassembled WGS sequence"/>
</dbReference>
<evidence type="ECO:0000256" key="4">
    <source>
        <dbReference type="PROSITE-ProRule" id="PRU00510"/>
    </source>
</evidence>
<organism evidence="6 7">
    <name type="scientific">Candidatus Sungiibacteriota bacterium</name>
    <dbReference type="NCBI Taxonomy" id="2750080"/>
    <lineage>
        <taxon>Bacteria</taxon>
        <taxon>Candidatus Sungiibacteriota</taxon>
    </lineage>
</organism>
<comment type="caution">
    <text evidence="6">The sequence shown here is derived from an EMBL/GenBank/DDBJ whole genome shotgun (WGS) entry which is preliminary data.</text>
</comment>
<evidence type="ECO:0000259" key="5">
    <source>
        <dbReference type="Pfam" id="PF01258"/>
    </source>
</evidence>
<feature type="zinc finger region" description="dksA C4-type" evidence="4">
    <location>
        <begin position="98"/>
        <end position="122"/>
    </location>
</feature>
<dbReference type="PROSITE" id="PS51128">
    <property type="entry name" value="ZF_DKSA_2"/>
    <property type="match status" value="1"/>
</dbReference>
<dbReference type="GO" id="GO:0008270">
    <property type="term" value="F:zinc ion binding"/>
    <property type="evidence" value="ECO:0007669"/>
    <property type="project" value="UniProtKB-KW"/>
</dbReference>
<keyword evidence="3" id="KW-0862">Zinc</keyword>
<evidence type="ECO:0000313" key="6">
    <source>
        <dbReference type="EMBL" id="MBI3630878.1"/>
    </source>
</evidence>
<dbReference type="Gene3D" id="1.20.120.910">
    <property type="entry name" value="DksA, coiled-coil domain"/>
    <property type="match status" value="1"/>
</dbReference>
<evidence type="ECO:0000256" key="1">
    <source>
        <dbReference type="ARBA" id="ARBA00022723"/>
    </source>
</evidence>
<dbReference type="InterPro" id="IPR000962">
    <property type="entry name" value="Znf_DskA_TraR"/>
</dbReference>
<dbReference type="PANTHER" id="PTHR33823:SF4">
    <property type="entry name" value="GENERAL STRESS PROTEIN 16O"/>
    <property type="match status" value="1"/>
</dbReference>
<feature type="domain" description="Zinc finger DksA/TraR C4-type" evidence="5">
    <location>
        <begin position="93"/>
        <end position="118"/>
    </location>
</feature>
<accession>A0A932QYK6</accession>
<keyword evidence="1" id="KW-0479">Metal-binding</keyword>
<sequence length="124" mass="13823">MNQTILHELEAALRQERARLVGELSAIAKPDPRAPGRWDTRFPKFEAVETGSHAAEDEEADEVEEYEVRLAEEGSLETRLLAVTRALERIAKGGYGLCVSCKKPIPLQRLRANPAAEYDISHTP</sequence>
<keyword evidence="2" id="KW-0863">Zinc-finger</keyword>
<proteinExistence type="predicted"/>
<dbReference type="PANTHER" id="PTHR33823">
    <property type="entry name" value="RNA POLYMERASE-BINDING TRANSCRIPTION FACTOR DKSA-RELATED"/>
    <property type="match status" value="1"/>
</dbReference>
<protein>
    <submittedName>
        <fullName evidence="6">TraR/DksA C4-type zinc finger protein</fullName>
    </submittedName>
</protein>
<name>A0A932QYK6_9BACT</name>
<dbReference type="Pfam" id="PF01258">
    <property type="entry name" value="zf-dskA_traR"/>
    <property type="match status" value="1"/>
</dbReference>
<evidence type="ECO:0000256" key="2">
    <source>
        <dbReference type="ARBA" id="ARBA00022771"/>
    </source>
</evidence>